<dbReference type="InterPro" id="IPR001763">
    <property type="entry name" value="Rhodanese-like_dom"/>
</dbReference>
<evidence type="ECO:0000256" key="9">
    <source>
        <dbReference type="ARBA" id="ARBA00023273"/>
    </source>
</evidence>
<organism evidence="13">
    <name type="scientific">Fabrea salina</name>
    <dbReference type="NCBI Taxonomy" id="342563"/>
    <lineage>
        <taxon>Eukaryota</taxon>
        <taxon>Sar</taxon>
        <taxon>Alveolata</taxon>
        <taxon>Ciliophora</taxon>
        <taxon>Postciliodesmatophora</taxon>
        <taxon>Heterotrichea</taxon>
        <taxon>Heterotrichida</taxon>
        <taxon>Fabreidae</taxon>
        <taxon>Fabrea</taxon>
    </lineage>
</organism>
<name>A0A7S3MPX7_9CILI</name>
<evidence type="ECO:0000256" key="3">
    <source>
        <dbReference type="ARBA" id="ARBA00022448"/>
    </source>
</evidence>
<keyword evidence="5" id="KW-0970">Cilium biogenesis/degradation</keyword>
<feature type="region of interest" description="Disordered" evidence="11">
    <location>
        <begin position="1"/>
        <end position="28"/>
    </location>
</feature>
<evidence type="ECO:0000256" key="11">
    <source>
        <dbReference type="SAM" id="MobiDB-lite"/>
    </source>
</evidence>
<accession>A0A7S3MPX7</accession>
<dbReference type="AlphaFoldDB" id="A0A7S3MPX7"/>
<evidence type="ECO:0000256" key="7">
    <source>
        <dbReference type="ARBA" id="ARBA00023069"/>
    </source>
</evidence>
<evidence type="ECO:0000256" key="10">
    <source>
        <dbReference type="ARBA" id="ARBA00038465"/>
    </source>
</evidence>
<dbReference type="EMBL" id="HBIF01000906">
    <property type="protein sequence ID" value="CAE0317514.1"/>
    <property type="molecule type" value="Transcribed_RNA"/>
</dbReference>
<dbReference type="GO" id="GO:0060271">
    <property type="term" value="P:cilium assembly"/>
    <property type="evidence" value="ECO:0007669"/>
    <property type="project" value="TreeGrafter"/>
</dbReference>
<dbReference type="SUPFAM" id="SSF52821">
    <property type="entry name" value="Rhodanese/Cell cycle control phosphatase"/>
    <property type="match status" value="1"/>
</dbReference>
<gene>
    <name evidence="13" type="ORF">FSAL1345_LOCUS783</name>
</gene>
<evidence type="ECO:0000256" key="6">
    <source>
        <dbReference type="ARBA" id="ARBA00022927"/>
    </source>
</evidence>
<sequence length="240" mass="26859">MDRRPGSTRKAPNPLDKKVPRNPKYERVGPVVKTGKTIKQVEVLSNQSVAKRKGELFKRIRPSTVSKLIEETQVAESIYSMGGEEVKDIDDSASVFSYAPSEAPSMASVVTVNTEALGITEDSEYVVLDLRDPEEFEKCHIKEAINFPAPNITRDRMIPQMFRMKNQPGKFIIVYAWDERPGVEASQKLVEKGYENIFLISGGLENFGSQFPQLVEGEMPQTAPPKKSSTSSSFRSTRNK</sequence>
<protein>
    <recommendedName>
        <fullName evidence="12">Rhodanese domain-containing protein</fullName>
    </recommendedName>
</protein>
<feature type="compositionally biased region" description="Low complexity" evidence="11">
    <location>
        <begin position="228"/>
        <end position="240"/>
    </location>
</feature>
<proteinExistence type="inferred from homology"/>
<evidence type="ECO:0000256" key="5">
    <source>
        <dbReference type="ARBA" id="ARBA00022794"/>
    </source>
</evidence>
<keyword evidence="6" id="KW-0653">Protein transport</keyword>
<dbReference type="PROSITE" id="PS50206">
    <property type="entry name" value="RHODANESE_3"/>
    <property type="match status" value="1"/>
</dbReference>
<dbReference type="GO" id="GO:0015031">
    <property type="term" value="P:protein transport"/>
    <property type="evidence" value="ECO:0007669"/>
    <property type="project" value="UniProtKB-KW"/>
</dbReference>
<evidence type="ECO:0000256" key="1">
    <source>
        <dbReference type="ARBA" id="ARBA00004120"/>
    </source>
</evidence>
<keyword evidence="9" id="KW-0966">Cell projection</keyword>
<dbReference type="GO" id="GO:0036064">
    <property type="term" value="C:ciliary basal body"/>
    <property type="evidence" value="ECO:0007669"/>
    <property type="project" value="TreeGrafter"/>
</dbReference>
<feature type="region of interest" description="Disordered" evidence="11">
    <location>
        <begin position="214"/>
        <end position="240"/>
    </location>
</feature>
<feature type="domain" description="Rhodanese" evidence="12">
    <location>
        <begin position="121"/>
        <end position="216"/>
    </location>
</feature>
<evidence type="ECO:0000259" key="12">
    <source>
        <dbReference type="PROSITE" id="PS50206"/>
    </source>
</evidence>
<dbReference type="Gene3D" id="3.40.250.10">
    <property type="entry name" value="Rhodanese-like domain"/>
    <property type="match status" value="1"/>
</dbReference>
<dbReference type="PANTHER" id="PTHR44390">
    <property type="entry name" value="CENTROSOMAL PROTEIN OF 41 KDA"/>
    <property type="match status" value="1"/>
</dbReference>
<evidence type="ECO:0000256" key="2">
    <source>
        <dbReference type="ARBA" id="ARBA00004300"/>
    </source>
</evidence>
<comment type="subcellular location">
    <subcellularLocation>
        <location evidence="1">Cytoplasm</location>
        <location evidence="1">Cytoskeleton</location>
        <location evidence="1">Cilium basal body</location>
    </subcellularLocation>
    <subcellularLocation>
        <location evidence="2">Cytoplasm</location>
        <location evidence="2">Cytoskeleton</location>
        <location evidence="2">Microtubule organizing center</location>
        <location evidence="2">Centrosome</location>
    </subcellularLocation>
</comment>
<dbReference type="Pfam" id="PF00581">
    <property type="entry name" value="Rhodanese"/>
    <property type="match status" value="1"/>
</dbReference>
<dbReference type="InterPro" id="IPR051889">
    <property type="entry name" value="CEP41"/>
</dbReference>
<reference evidence="13" key="1">
    <citation type="submission" date="2021-01" db="EMBL/GenBank/DDBJ databases">
        <authorList>
            <person name="Corre E."/>
            <person name="Pelletier E."/>
            <person name="Niang G."/>
            <person name="Scheremetjew M."/>
            <person name="Finn R."/>
            <person name="Kale V."/>
            <person name="Holt S."/>
            <person name="Cochrane G."/>
            <person name="Meng A."/>
            <person name="Brown T."/>
            <person name="Cohen L."/>
        </authorList>
    </citation>
    <scope>NUCLEOTIDE SEQUENCE</scope>
</reference>
<keyword evidence="3" id="KW-0813">Transport</keyword>
<dbReference type="CDD" id="cd00158">
    <property type="entry name" value="RHOD"/>
    <property type="match status" value="1"/>
</dbReference>
<evidence type="ECO:0000313" key="13">
    <source>
        <dbReference type="EMBL" id="CAE0317514.1"/>
    </source>
</evidence>
<dbReference type="SMART" id="SM00450">
    <property type="entry name" value="RHOD"/>
    <property type="match status" value="1"/>
</dbReference>
<keyword evidence="7" id="KW-0969">Cilium</keyword>
<evidence type="ECO:0000256" key="8">
    <source>
        <dbReference type="ARBA" id="ARBA00023212"/>
    </source>
</evidence>
<evidence type="ECO:0000256" key="4">
    <source>
        <dbReference type="ARBA" id="ARBA00022490"/>
    </source>
</evidence>
<dbReference type="PANTHER" id="PTHR44390:SF1">
    <property type="entry name" value="CENTROSOMAL PROTEIN OF 41 KDA"/>
    <property type="match status" value="1"/>
</dbReference>
<comment type="similarity">
    <text evidence="10">Belongs to the CEP41 family.</text>
</comment>
<keyword evidence="4" id="KW-0963">Cytoplasm</keyword>
<dbReference type="GO" id="GO:0005813">
    <property type="term" value="C:centrosome"/>
    <property type="evidence" value="ECO:0007669"/>
    <property type="project" value="UniProtKB-SubCell"/>
</dbReference>
<dbReference type="InterPro" id="IPR036873">
    <property type="entry name" value="Rhodanese-like_dom_sf"/>
</dbReference>
<keyword evidence="8" id="KW-0206">Cytoskeleton</keyword>
<feature type="compositionally biased region" description="Basic and acidic residues" evidence="11">
    <location>
        <begin position="15"/>
        <end position="27"/>
    </location>
</feature>